<organism evidence="1 2">
    <name type="scientific">Pseudoxanthomonas taiwanensis J19</name>
    <dbReference type="NCBI Taxonomy" id="935569"/>
    <lineage>
        <taxon>Bacteria</taxon>
        <taxon>Pseudomonadati</taxon>
        <taxon>Pseudomonadota</taxon>
        <taxon>Gammaproteobacteria</taxon>
        <taxon>Lysobacterales</taxon>
        <taxon>Lysobacteraceae</taxon>
        <taxon>Pseudoxanthomonas</taxon>
    </lineage>
</organism>
<accession>A0A562DIA4</accession>
<sequence>MQDPARQAQRARLLALLADGDLDAALQAGLMDYPASPAAAEDAPLLAAQQRLRTAWAARERHRARAARLERIAAEREARRRAAAVPADAPASNPALPPAAAAALARARARAAAGRKP</sequence>
<keyword evidence="2" id="KW-1185">Reference proteome</keyword>
<dbReference type="AlphaFoldDB" id="A0A562DIA4"/>
<evidence type="ECO:0000313" key="2">
    <source>
        <dbReference type="Proteomes" id="UP000321583"/>
    </source>
</evidence>
<evidence type="ECO:0000313" key="1">
    <source>
        <dbReference type="EMBL" id="TWH09378.1"/>
    </source>
</evidence>
<dbReference type="Proteomes" id="UP000321583">
    <property type="component" value="Unassembled WGS sequence"/>
</dbReference>
<name>A0A562DIA4_9GAMM</name>
<reference evidence="1 2" key="1">
    <citation type="submission" date="2019-07" db="EMBL/GenBank/DDBJ databases">
        <title>Genome sequencing of lignin-degrading bacterial isolates.</title>
        <authorList>
            <person name="Gladden J."/>
        </authorList>
    </citation>
    <scope>NUCLEOTIDE SEQUENCE [LARGE SCALE GENOMIC DNA]</scope>
    <source>
        <strain evidence="1 2">J19</strain>
    </source>
</reference>
<proteinExistence type="predicted"/>
<gene>
    <name evidence="1" type="ORF">L613_003900000180</name>
</gene>
<protein>
    <submittedName>
        <fullName evidence="1">Uncharacterized protein</fullName>
    </submittedName>
</protein>
<dbReference type="EMBL" id="VLJS01000068">
    <property type="protein sequence ID" value="TWH09378.1"/>
    <property type="molecule type" value="Genomic_DNA"/>
</dbReference>
<comment type="caution">
    <text evidence="1">The sequence shown here is derived from an EMBL/GenBank/DDBJ whole genome shotgun (WGS) entry which is preliminary data.</text>
</comment>